<evidence type="ECO:0000313" key="1">
    <source>
        <dbReference type="EMBL" id="JAH79634.1"/>
    </source>
</evidence>
<proteinExistence type="predicted"/>
<reference evidence="1" key="2">
    <citation type="journal article" date="2015" name="Fish Shellfish Immunol.">
        <title>Early steps in the European eel (Anguilla anguilla)-Vibrio vulnificus interaction in the gills: Role of the RtxA13 toxin.</title>
        <authorList>
            <person name="Callol A."/>
            <person name="Pajuelo D."/>
            <person name="Ebbesson L."/>
            <person name="Teles M."/>
            <person name="MacKenzie S."/>
            <person name="Amaro C."/>
        </authorList>
    </citation>
    <scope>NUCLEOTIDE SEQUENCE</scope>
</reference>
<protein>
    <submittedName>
        <fullName evidence="1">Uncharacterized protein</fullName>
    </submittedName>
</protein>
<sequence>MPGTYKDFTE</sequence>
<organism evidence="1">
    <name type="scientific">Anguilla anguilla</name>
    <name type="common">European freshwater eel</name>
    <name type="synonym">Muraena anguilla</name>
    <dbReference type="NCBI Taxonomy" id="7936"/>
    <lineage>
        <taxon>Eukaryota</taxon>
        <taxon>Metazoa</taxon>
        <taxon>Chordata</taxon>
        <taxon>Craniata</taxon>
        <taxon>Vertebrata</taxon>
        <taxon>Euteleostomi</taxon>
        <taxon>Actinopterygii</taxon>
        <taxon>Neopterygii</taxon>
        <taxon>Teleostei</taxon>
        <taxon>Anguilliformes</taxon>
        <taxon>Anguillidae</taxon>
        <taxon>Anguilla</taxon>
    </lineage>
</organism>
<dbReference type="EMBL" id="GBXM01028943">
    <property type="protein sequence ID" value="JAH79634.1"/>
    <property type="molecule type" value="Transcribed_RNA"/>
</dbReference>
<reference evidence="1" key="1">
    <citation type="submission" date="2014-11" db="EMBL/GenBank/DDBJ databases">
        <authorList>
            <person name="Amaro Gonzalez C."/>
        </authorList>
    </citation>
    <scope>NUCLEOTIDE SEQUENCE</scope>
</reference>
<name>A0A0E9VNC6_ANGAN</name>
<accession>A0A0E9VNC6</accession>